<dbReference type="EMBL" id="CM055097">
    <property type="protein sequence ID" value="KAJ7554406.1"/>
    <property type="molecule type" value="Genomic_DNA"/>
</dbReference>
<sequence length="1750" mass="196443">MQLVEAGNLYVNAAMPASEDRSQQRLSSSNGHTSSGYSYLYSDLFNLNPLLSLKLPEDLDDVTSYGSGHDDSNASKGSRRLPIQKQEGKAQLPLAMQSEMTLKRKRVQVEAEAGSYSTCREDPDGNELEDASTSLVSEEHYRSMLGDHLWKSRKTRLKEAIAARSSFAATQQQALRAEEDRSKTKLDLNLLGRLNSKDERMLLSDPQEGPQRVKTNLDSWNKLRVDGSHCLTGKGLDTLAPKNGSLEKLSSGPCILDLGGVKFHIPLHYDQIAPSLNLPDFASIVIDEHVLSSGLKSTGLLSVMTSDPRAKTWSGSVKMNRNFKISQPGDLMLEPYKAYHEHCSDFGGRKFSLQVFDDIFFPSSDSIAESLREGSKGVFSPQQGSPNPLLQMPLEEDQLIHNEVKVLERGDGYEMIQRKVPRKAPAKRDPDVVAKEDSEKVAKIWVNLVRKDLPKHHKAFTAYYKKQLQEAKRASELCQREVKYRNMRIMKMMKAAPMRTRKLARDMVIFWKRVDKEQAEIKKREEKDAAEALKREEEMREARRQQQRLNFLLTQTELYTHFMQNKMAGLPVQPFDSPEQGINPVIKHLEDTNAEGMKSLDVATNSEDAAEEEALKEQALLAATKAVSEQREKTSAFDSECLKLRGAATLDGSLQTAALVDGTKDIDLLHPSTMPITSSVQQPRLFRGSLKEYQLKGLQWLVNCYEQGLNGILADEMGLGKTIQAMAFLAHLAEEKNIWGPFLVVAPASVLNNWADEVNRFCPDLRILPYWGGLQERTILRKNINPKRLYKREAGFHILITSYQLLVSDDKYFRRVKWQYMVLDEAQAIKSANSLRWKTLLSFNCRNRLLLTGTPIQNSMAELWALLHFIMPTLFDSHEQFNEWFSKGIESHAEHGGTLNEHQLNRLHAILKPFMLRRIKKDVITEMTGKREVVISCDLSSRQQAIYQAIKNKISLSDLFDGNGILLNDKKVLNLMNIVVQLRKVCNHPELFERNEGRTCVHFASITHGLSPPPFGELEDIHYAGSHNPICYKVPKLLYQDGMHCLPTSYSGSAQGFLEKWLGGFFNVFSPENVHSSVFAYDQSRECNYSDTFGFTRLMNLSPSEVSSLKKASDLERWLFSLLRADDILLGQIIEQQANNIDSSLSNDSLEDSKTRAVRRMLLLPSRSESAFLRKRLSRGISIVPFEELALPQVEQMLKNTDLLRSVRAYIPSVRAPMIEVACSNRGFAYQQIEEWQNPWMKKLLVGYSRTSEHNGPAVPYISSPVIQECEVKDCLKQPLLGPTFQIFGAGPPLQSFDFAKMLTADLTLSKTPSFQDSGKLQTLDALLRRLRTENHRVLVFAQMTKMLNILEDYMNYRKYKYLRLDGSSTIMDRRDMVKDFQHRSDIFVFLLSTRAGGLGINLTAADTVIFYESDWNPTMDLQAMDRAHRLGQTKEVTVYRLICKGTVEEKIVKRASQKNTVQQLVMTGGHTQGDVFEADEVVSLLLDDAELEQKMKKQSLNQLDKQQKRKKGWGVSGAGMKGVRLDAEGVASLNEESLSSSGVVNSEDKLGFDTIGKGPSKENGSAKRRSGKKRKEVDEGNPPKPNKLTKSELAQKKSSQALLPIEPSLTKGPNSKVSRSRAKVSNGDTEIVIGESESLLGDDDVPCLPLMMNEGACNNELPSGGASEHPRSNAEASPHGNLETVGLVGALRESSVSARADEGKRFDSEGNGKGRVSKACKTDKTTPSTKPHKLVLKAPGLESTKRDLK</sequence>
<evidence type="ECO:0000313" key="2">
    <source>
        <dbReference type="Proteomes" id="UP001162992"/>
    </source>
</evidence>
<name>A0ACC2DJN5_DIPCM</name>
<reference evidence="2" key="1">
    <citation type="journal article" date="2024" name="Proc. Natl. Acad. Sci. U.S.A.">
        <title>Extraordinary preservation of gene collinearity over three hundred million years revealed in homosporous lycophytes.</title>
        <authorList>
            <person name="Li C."/>
            <person name="Wickell D."/>
            <person name="Kuo L.Y."/>
            <person name="Chen X."/>
            <person name="Nie B."/>
            <person name="Liao X."/>
            <person name="Peng D."/>
            <person name="Ji J."/>
            <person name="Jenkins J."/>
            <person name="Williams M."/>
            <person name="Shu S."/>
            <person name="Plott C."/>
            <person name="Barry K."/>
            <person name="Rajasekar S."/>
            <person name="Grimwood J."/>
            <person name="Han X."/>
            <person name="Sun S."/>
            <person name="Hou Z."/>
            <person name="He W."/>
            <person name="Dai G."/>
            <person name="Sun C."/>
            <person name="Schmutz J."/>
            <person name="Leebens-Mack J.H."/>
            <person name="Li F.W."/>
            <person name="Wang L."/>
        </authorList>
    </citation>
    <scope>NUCLEOTIDE SEQUENCE [LARGE SCALE GENOMIC DNA]</scope>
    <source>
        <strain evidence="2">cv. PW_Plant_1</strain>
    </source>
</reference>
<gene>
    <name evidence="1" type="ORF">O6H91_06G138700</name>
</gene>
<dbReference type="Proteomes" id="UP001162992">
    <property type="component" value="Chromosome 6"/>
</dbReference>
<keyword evidence="2" id="KW-1185">Reference proteome</keyword>
<accession>A0ACC2DJN5</accession>
<proteinExistence type="predicted"/>
<evidence type="ECO:0000313" key="1">
    <source>
        <dbReference type="EMBL" id="KAJ7554406.1"/>
    </source>
</evidence>
<organism evidence="1 2">
    <name type="scientific">Diphasiastrum complanatum</name>
    <name type="common">Issler's clubmoss</name>
    <name type="synonym">Lycopodium complanatum</name>
    <dbReference type="NCBI Taxonomy" id="34168"/>
    <lineage>
        <taxon>Eukaryota</taxon>
        <taxon>Viridiplantae</taxon>
        <taxon>Streptophyta</taxon>
        <taxon>Embryophyta</taxon>
        <taxon>Tracheophyta</taxon>
        <taxon>Lycopodiopsida</taxon>
        <taxon>Lycopodiales</taxon>
        <taxon>Lycopodiaceae</taxon>
        <taxon>Lycopodioideae</taxon>
        <taxon>Diphasiastrum</taxon>
    </lineage>
</organism>
<comment type="caution">
    <text evidence="1">The sequence shown here is derived from an EMBL/GenBank/DDBJ whole genome shotgun (WGS) entry which is preliminary data.</text>
</comment>
<protein>
    <submittedName>
        <fullName evidence="1">Uncharacterized protein</fullName>
    </submittedName>
</protein>